<comment type="caution">
    <text evidence="1">The sequence shown here is derived from an EMBL/GenBank/DDBJ whole genome shotgun (WGS) entry which is preliminary data.</text>
</comment>
<protein>
    <submittedName>
        <fullName evidence="1">Uncharacterized protein</fullName>
    </submittedName>
</protein>
<dbReference type="RefSeq" id="WP_358357085.1">
    <property type="nucleotide sequence ID" value="NZ_JBEZFP010000065.1"/>
</dbReference>
<evidence type="ECO:0000313" key="2">
    <source>
        <dbReference type="Proteomes" id="UP001551482"/>
    </source>
</evidence>
<dbReference type="EMBL" id="JBEZFP010000065">
    <property type="protein sequence ID" value="MEU8136508.1"/>
    <property type="molecule type" value="Genomic_DNA"/>
</dbReference>
<evidence type="ECO:0000313" key="1">
    <source>
        <dbReference type="EMBL" id="MEU8136508.1"/>
    </source>
</evidence>
<reference evidence="1 2" key="1">
    <citation type="submission" date="2024-06" db="EMBL/GenBank/DDBJ databases">
        <title>The Natural Products Discovery Center: Release of the First 8490 Sequenced Strains for Exploring Actinobacteria Biosynthetic Diversity.</title>
        <authorList>
            <person name="Kalkreuter E."/>
            <person name="Kautsar S.A."/>
            <person name="Yang D."/>
            <person name="Bader C.D."/>
            <person name="Teijaro C.N."/>
            <person name="Fluegel L."/>
            <person name="Davis C.M."/>
            <person name="Simpson J.R."/>
            <person name="Lauterbach L."/>
            <person name="Steele A.D."/>
            <person name="Gui C."/>
            <person name="Meng S."/>
            <person name="Li G."/>
            <person name="Viehrig K."/>
            <person name="Ye F."/>
            <person name="Su P."/>
            <person name="Kiefer A.F."/>
            <person name="Nichols A."/>
            <person name="Cepeda A.J."/>
            <person name="Yan W."/>
            <person name="Fan B."/>
            <person name="Jiang Y."/>
            <person name="Adhikari A."/>
            <person name="Zheng C.-J."/>
            <person name="Schuster L."/>
            <person name="Cowan T.M."/>
            <person name="Smanski M.J."/>
            <person name="Chevrette M.G."/>
            <person name="De Carvalho L.P.S."/>
            <person name="Shen B."/>
        </authorList>
    </citation>
    <scope>NUCLEOTIDE SEQUENCE [LARGE SCALE GENOMIC DNA]</scope>
    <source>
        <strain evidence="1 2">NPDC048946</strain>
    </source>
</reference>
<organism evidence="1 2">
    <name type="scientific">Streptodolium elevatio</name>
    <dbReference type="NCBI Taxonomy" id="3157996"/>
    <lineage>
        <taxon>Bacteria</taxon>
        <taxon>Bacillati</taxon>
        <taxon>Actinomycetota</taxon>
        <taxon>Actinomycetes</taxon>
        <taxon>Kitasatosporales</taxon>
        <taxon>Streptomycetaceae</taxon>
        <taxon>Streptodolium</taxon>
    </lineage>
</organism>
<sequence>MGKKKVAKAQRRREEARARALQVRFPGYVACSFAEAAALLGEDRASELRTFYGGELRKADVQLELQLRSGEFRVIDWSHPDEAYLWELPAYLEAWNTGMQDAVAEDAWEFFDDEDDLIAQLHEWHREGNLRIDRDGVIESEWACPVPGSGASGPTGA</sequence>
<gene>
    <name evidence="1" type="ORF">AB0C36_23725</name>
</gene>
<accession>A0ABV3DL97</accession>
<name>A0ABV3DL97_9ACTN</name>
<dbReference type="Proteomes" id="UP001551482">
    <property type="component" value="Unassembled WGS sequence"/>
</dbReference>
<keyword evidence="2" id="KW-1185">Reference proteome</keyword>
<proteinExistence type="predicted"/>